<sequence>MVCTHCFCEYFKDADHRVITEIFQNPIQLNLHSQTYQIWCSIAIVKGSTPASNLSSLAADMMCFCIA</sequence>
<gene>
    <name evidence="1" type="ORF">I7I53_07401</name>
</gene>
<reference evidence="1" key="1">
    <citation type="submission" date="2021-01" db="EMBL/GenBank/DDBJ databases">
        <title>Chromosome-level genome assembly of a human fungal pathogen reveals clustering of transcriptionally co-regulated genes.</title>
        <authorList>
            <person name="Voorhies M."/>
            <person name="Cohen S."/>
            <person name="Shea T.P."/>
            <person name="Petrus S."/>
            <person name="Munoz J.F."/>
            <person name="Poplawski S."/>
            <person name="Goldman W.E."/>
            <person name="Michael T."/>
            <person name="Cuomo C.A."/>
            <person name="Sil A."/>
            <person name="Beyhan S."/>
        </authorList>
    </citation>
    <scope>NUCLEOTIDE SEQUENCE</scope>
    <source>
        <strain evidence="1">H88</strain>
    </source>
</reference>
<dbReference type="VEuPathDB" id="FungiDB:I7I53_07401"/>
<dbReference type="EMBL" id="CP069103">
    <property type="protein sequence ID" value="QSS51937.1"/>
    <property type="molecule type" value="Genomic_DNA"/>
</dbReference>
<proteinExistence type="predicted"/>
<dbReference type="Proteomes" id="UP000663419">
    <property type="component" value="Chromosome 2"/>
</dbReference>
<organism evidence="1 2">
    <name type="scientific">Ajellomyces capsulatus (strain H88)</name>
    <name type="common">Darling's disease fungus</name>
    <name type="synonym">Histoplasma capsulatum</name>
    <dbReference type="NCBI Taxonomy" id="544711"/>
    <lineage>
        <taxon>Eukaryota</taxon>
        <taxon>Fungi</taxon>
        <taxon>Dikarya</taxon>
        <taxon>Ascomycota</taxon>
        <taxon>Pezizomycotina</taxon>
        <taxon>Eurotiomycetes</taxon>
        <taxon>Eurotiomycetidae</taxon>
        <taxon>Onygenales</taxon>
        <taxon>Ajellomycetaceae</taxon>
        <taxon>Histoplasma</taxon>
    </lineage>
</organism>
<protein>
    <submittedName>
        <fullName evidence="1">Uncharacterized protein</fullName>
    </submittedName>
</protein>
<evidence type="ECO:0000313" key="2">
    <source>
        <dbReference type="Proteomes" id="UP000663419"/>
    </source>
</evidence>
<dbReference type="AlphaFoldDB" id="A0A8A1LJF0"/>
<evidence type="ECO:0000313" key="1">
    <source>
        <dbReference type="EMBL" id="QSS51937.1"/>
    </source>
</evidence>
<name>A0A8A1LJF0_AJEC8</name>
<accession>A0A8A1LJF0</accession>